<dbReference type="Proteomes" id="UP000323506">
    <property type="component" value="Chromosome D08"/>
</dbReference>
<evidence type="ECO:0000313" key="1">
    <source>
        <dbReference type="EMBL" id="TYG57602.1"/>
    </source>
</evidence>
<proteinExistence type="predicted"/>
<organism evidence="1 2">
    <name type="scientific">Gossypium darwinii</name>
    <name type="common">Darwin's cotton</name>
    <name type="synonym">Gossypium barbadense var. darwinii</name>
    <dbReference type="NCBI Taxonomy" id="34276"/>
    <lineage>
        <taxon>Eukaryota</taxon>
        <taxon>Viridiplantae</taxon>
        <taxon>Streptophyta</taxon>
        <taxon>Embryophyta</taxon>
        <taxon>Tracheophyta</taxon>
        <taxon>Spermatophyta</taxon>
        <taxon>Magnoliopsida</taxon>
        <taxon>eudicotyledons</taxon>
        <taxon>Gunneridae</taxon>
        <taxon>Pentapetalae</taxon>
        <taxon>rosids</taxon>
        <taxon>malvids</taxon>
        <taxon>Malvales</taxon>
        <taxon>Malvaceae</taxon>
        <taxon>Malvoideae</taxon>
        <taxon>Gossypium</taxon>
    </lineage>
</organism>
<reference evidence="1 2" key="1">
    <citation type="submission" date="2019-06" db="EMBL/GenBank/DDBJ databases">
        <title>WGS assembly of Gossypium darwinii.</title>
        <authorList>
            <person name="Chen Z.J."/>
            <person name="Sreedasyam A."/>
            <person name="Ando A."/>
            <person name="Song Q."/>
            <person name="De L."/>
            <person name="Hulse-Kemp A."/>
            <person name="Ding M."/>
            <person name="Ye W."/>
            <person name="Kirkbride R."/>
            <person name="Jenkins J."/>
            <person name="Plott C."/>
            <person name="Lovell J."/>
            <person name="Lin Y.-M."/>
            <person name="Vaughn R."/>
            <person name="Liu B."/>
            <person name="Li W."/>
            <person name="Simpson S."/>
            <person name="Scheffler B."/>
            <person name="Saski C."/>
            <person name="Grover C."/>
            <person name="Hu G."/>
            <person name="Conover J."/>
            <person name="Carlson J."/>
            <person name="Shu S."/>
            <person name="Boston L."/>
            <person name="Williams M."/>
            <person name="Peterson D."/>
            <person name="Mcgee K."/>
            <person name="Jones D."/>
            <person name="Wendel J."/>
            <person name="Stelly D."/>
            <person name="Grimwood J."/>
            <person name="Schmutz J."/>
        </authorList>
    </citation>
    <scope>NUCLEOTIDE SEQUENCE [LARGE SCALE GENOMIC DNA]</scope>
    <source>
        <strain evidence="1">1808015.09</strain>
    </source>
</reference>
<dbReference type="AlphaFoldDB" id="A0A5D2BPG4"/>
<keyword evidence="2" id="KW-1185">Reference proteome</keyword>
<name>A0A5D2BPG4_GOSDA</name>
<accession>A0A5D2BPG4</accession>
<sequence length="61" mass="6446">MRNICSNSSPKDCFLPLSAPHRNLLPYSAPIQTTHSKGIDGAPPLVKKNVETGIAGCADRG</sequence>
<protein>
    <submittedName>
        <fullName evidence="1">Uncharacterized protein</fullName>
    </submittedName>
</protein>
<gene>
    <name evidence="1" type="ORF">ES288_D08G156200v1</name>
</gene>
<dbReference type="EMBL" id="CM017708">
    <property type="protein sequence ID" value="TYG57602.1"/>
    <property type="molecule type" value="Genomic_DNA"/>
</dbReference>
<evidence type="ECO:0000313" key="2">
    <source>
        <dbReference type="Proteomes" id="UP000323506"/>
    </source>
</evidence>